<reference evidence="2" key="1">
    <citation type="submission" date="2014-09" db="EMBL/GenBank/DDBJ databases">
        <title>Genome sequence of the luminous mushroom Mycena chlorophos for searching fungal bioluminescence genes.</title>
        <authorList>
            <person name="Tanaka Y."/>
            <person name="Kasuga D."/>
            <person name="Oba Y."/>
            <person name="Hase S."/>
            <person name="Sato K."/>
            <person name="Oba Y."/>
            <person name="Sakakibara Y."/>
        </authorList>
    </citation>
    <scope>NUCLEOTIDE SEQUENCE</scope>
</reference>
<gene>
    <name evidence="2" type="ORF">MCHLO_03085</name>
</gene>
<organism evidence="2 3">
    <name type="scientific">Mycena chlorophos</name>
    <name type="common">Agaric fungus</name>
    <name type="synonym">Agaricus chlorophos</name>
    <dbReference type="NCBI Taxonomy" id="658473"/>
    <lineage>
        <taxon>Eukaryota</taxon>
        <taxon>Fungi</taxon>
        <taxon>Dikarya</taxon>
        <taxon>Basidiomycota</taxon>
        <taxon>Agaricomycotina</taxon>
        <taxon>Agaricomycetes</taxon>
        <taxon>Agaricomycetidae</taxon>
        <taxon>Agaricales</taxon>
        <taxon>Marasmiineae</taxon>
        <taxon>Mycenaceae</taxon>
        <taxon>Mycena</taxon>
    </lineage>
</organism>
<keyword evidence="3" id="KW-1185">Reference proteome</keyword>
<dbReference type="Proteomes" id="UP000815677">
    <property type="component" value="Unassembled WGS sequence"/>
</dbReference>
<name>A0ABQ0L369_MYCCL</name>
<feature type="compositionally biased region" description="Basic residues" evidence="1">
    <location>
        <begin position="225"/>
        <end position="243"/>
    </location>
</feature>
<dbReference type="EMBL" id="DF841411">
    <property type="protein sequence ID" value="GAT45513.1"/>
    <property type="molecule type" value="Genomic_DNA"/>
</dbReference>
<sequence>MAIVAAGSKPDLVYVTSTKLRQTSTISLPSHRPSALPRLRLSTNDLDRPDKSCRWTGAQDAGLAFLVPLGRRLLGRVWRDSGRGGPGIGSVAVRVSGGPGGITGPLIPFSHISSLPSITTSLPQLSDSPPSSPSLFSQHLAPSRYVLYPCNDALPTPPRCLLSSFDSRRLSVSSGLVTPPRLAASKPAPARASSSGFVCRCRAATRTHLYANVLRLVASAVPTRARAKSRRRHAHAQRKRTRDRGRVPYCAERREQGSSPRRRPASPLAGDF</sequence>
<accession>A0ABQ0L369</accession>
<protein>
    <submittedName>
        <fullName evidence="2">Uncharacterized protein</fullName>
    </submittedName>
</protein>
<evidence type="ECO:0000313" key="2">
    <source>
        <dbReference type="EMBL" id="GAT45513.1"/>
    </source>
</evidence>
<feature type="region of interest" description="Disordered" evidence="1">
    <location>
        <begin position="222"/>
        <end position="272"/>
    </location>
</feature>
<evidence type="ECO:0000313" key="3">
    <source>
        <dbReference type="Proteomes" id="UP000815677"/>
    </source>
</evidence>
<evidence type="ECO:0000256" key="1">
    <source>
        <dbReference type="SAM" id="MobiDB-lite"/>
    </source>
</evidence>
<proteinExistence type="predicted"/>